<accession>A0ABT4RLP5</accession>
<proteinExistence type="predicted"/>
<evidence type="ECO:0000313" key="3">
    <source>
        <dbReference type="Proteomes" id="UP001147700"/>
    </source>
</evidence>
<name>A0ABT4RLP5_9ACTN</name>
<keyword evidence="3" id="KW-1185">Reference proteome</keyword>
<dbReference type="EMBL" id="JAPCID010000026">
    <property type="protein sequence ID" value="MDA0139434.1"/>
    <property type="molecule type" value="Genomic_DNA"/>
</dbReference>
<evidence type="ECO:0000313" key="2">
    <source>
        <dbReference type="EMBL" id="MDA0139434.1"/>
    </source>
</evidence>
<reference evidence="2" key="1">
    <citation type="submission" date="2022-10" db="EMBL/GenBank/DDBJ databases">
        <title>The WGS of Solirubrobacter sp. CPCC 204708.</title>
        <authorList>
            <person name="Jiang Z."/>
        </authorList>
    </citation>
    <scope>NUCLEOTIDE SEQUENCE</scope>
    <source>
        <strain evidence="2">CPCC 204708</strain>
    </source>
</reference>
<dbReference type="RefSeq" id="WP_202954309.1">
    <property type="nucleotide sequence ID" value="NZ_JAPCID010000026.1"/>
</dbReference>
<dbReference type="Proteomes" id="UP001147700">
    <property type="component" value="Unassembled WGS sequence"/>
</dbReference>
<organism evidence="2 3">
    <name type="scientific">Solirubrobacter deserti</name>
    <dbReference type="NCBI Taxonomy" id="2282478"/>
    <lineage>
        <taxon>Bacteria</taxon>
        <taxon>Bacillati</taxon>
        <taxon>Actinomycetota</taxon>
        <taxon>Thermoleophilia</taxon>
        <taxon>Solirubrobacterales</taxon>
        <taxon>Solirubrobacteraceae</taxon>
        <taxon>Solirubrobacter</taxon>
    </lineage>
</organism>
<feature type="compositionally biased region" description="Basic and acidic residues" evidence="1">
    <location>
        <begin position="90"/>
        <end position="99"/>
    </location>
</feature>
<protein>
    <submittedName>
        <fullName evidence="2">Uncharacterized protein</fullName>
    </submittedName>
</protein>
<gene>
    <name evidence="2" type="ORF">OJ962_18165</name>
</gene>
<comment type="caution">
    <text evidence="2">The sequence shown here is derived from an EMBL/GenBank/DDBJ whole genome shotgun (WGS) entry which is preliminary data.</text>
</comment>
<evidence type="ECO:0000256" key="1">
    <source>
        <dbReference type="SAM" id="MobiDB-lite"/>
    </source>
</evidence>
<sequence>MLVAAWVSTMPPAMTAVQRENLYRKIFLAGGELEITIEELLATFDRKKLTEKARDEMLEQLTFRRQIHVSPALTEVQPGDRVRLRGRGAPRVDTDSSSA</sequence>
<feature type="region of interest" description="Disordered" evidence="1">
    <location>
        <begin position="78"/>
        <end position="99"/>
    </location>
</feature>